<dbReference type="RefSeq" id="XP_013256750.1">
    <property type="nucleotide sequence ID" value="XM_013401296.1"/>
</dbReference>
<dbReference type="HOGENOM" id="CLU_1415168_0_0_1"/>
<name>A0A072PF08_9EURO</name>
<accession>A0A072PF08</accession>
<dbReference type="GeneID" id="25284863"/>
<organism evidence="2 3">
    <name type="scientific">Exophiala aquamarina CBS 119918</name>
    <dbReference type="NCBI Taxonomy" id="1182545"/>
    <lineage>
        <taxon>Eukaryota</taxon>
        <taxon>Fungi</taxon>
        <taxon>Dikarya</taxon>
        <taxon>Ascomycota</taxon>
        <taxon>Pezizomycotina</taxon>
        <taxon>Eurotiomycetes</taxon>
        <taxon>Chaetothyriomycetidae</taxon>
        <taxon>Chaetothyriales</taxon>
        <taxon>Herpotrichiellaceae</taxon>
        <taxon>Exophiala</taxon>
    </lineage>
</organism>
<dbReference type="VEuPathDB" id="FungiDB:A1O9_09955"/>
<evidence type="ECO:0000256" key="1">
    <source>
        <dbReference type="SAM" id="SignalP"/>
    </source>
</evidence>
<protein>
    <submittedName>
        <fullName evidence="2">Uncharacterized protein</fullName>
    </submittedName>
</protein>
<proteinExistence type="predicted"/>
<dbReference type="Pfam" id="PF11951">
    <property type="entry name" value="Fungal_trans_2"/>
    <property type="match status" value="1"/>
</dbReference>
<evidence type="ECO:0000313" key="2">
    <source>
        <dbReference type="EMBL" id="KEF54160.1"/>
    </source>
</evidence>
<gene>
    <name evidence="2" type="ORF">A1O9_09955</name>
</gene>
<feature type="chain" id="PRO_5001681610" evidence="1">
    <location>
        <begin position="17"/>
        <end position="192"/>
    </location>
</feature>
<sequence length="192" mass="21647">MANMYALLAISAHGLACAPDDSSETLEYWRQLSTQTSTQAKDRDAAFIDIHHIVDVDSENPWIHIPNSSIEENDKRCIQGPNHAVNRLLLRLGPLTYPFGLKRVRFAWRGFCIFAGVLKIQALQDFDVALAFRNQAGPGTVWPAFMAGCEALTEARRDRLKQWIEKGFATSGFFALKVARKPWLMYGPHVML</sequence>
<feature type="signal peptide" evidence="1">
    <location>
        <begin position="1"/>
        <end position="16"/>
    </location>
</feature>
<dbReference type="STRING" id="1182545.A0A072PF08"/>
<keyword evidence="1" id="KW-0732">Signal</keyword>
<evidence type="ECO:0000313" key="3">
    <source>
        <dbReference type="Proteomes" id="UP000027920"/>
    </source>
</evidence>
<reference evidence="2 3" key="1">
    <citation type="submission" date="2013-03" db="EMBL/GenBank/DDBJ databases">
        <title>The Genome Sequence of Exophiala aquamarina CBS 119918.</title>
        <authorList>
            <consortium name="The Broad Institute Genomics Platform"/>
            <person name="Cuomo C."/>
            <person name="de Hoog S."/>
            <person name="Gorbushina A."/>
            <person name="Walker B."/>
            <person name="Young S.K."/>
            <person name="Zeng Q."/>
            <person name="Gargeya S."/>
            <person name="Fitzgerald M."/>
            <person name="Haas B."/>
            <person name="Abouelleil A."/>
            <person name="Allen A.W."/>
            <person name="Alvarado L."/>
            <person name="Arachchi H.M."/>
            <person name="Berlin A.M."/>
            <person name="Chapman S.B."/>
            <person name="Gainer-Dewar J."/>
            <person name="Goldberg J."/>
            <person name="Griggs A."/>
            <person name="Gujja S."/>
            <person name="Hansen M."/>
            <person name="Howarth C."/>
            <person name="Imamovic A."/>
            <person name="Ireland A."/>
            <person name="Larimer J."/>
            <person name="McCowan C."/>
            <person name="Murphy C."/>
            <person name="Pearson M."/>
            <person name="Poon T.W."/>
            <person name="Priest M."/>
            <person name="Roberts A."/>
            <person name="Saif S."/>
            <person name="Shea T."/>
            <person name="Sisk P."/>
            <person name="Sykes S."/>
            <person name="Wortman J."/>
            <person name="Nusbaum C."/>
            <person name="Birren B."/>
        </authorList>
    </citation>
    <scope>NUCLEOTIDE SEQUENCE [LARGE SCALE GENOMIC DNA]</scope>
    <source>
        <strain evidence="2 3">CBS 119918</strain>
    </source>
</reference>
<dbReference type="Proteomes" id="UP000027920">
    <property type="component" value="Unassembled WGS sequence"/>
</dbReference>
<dbReference type="OrthoDB" id="5089701at2759"/>
<dbReference type="EMBL" id="AMGV01000011">
    <property type="protein sequence ID" value="KEF54160.1"/>
    <property type="molecule type" value="Genomic_DNA"/>
</dbReference>
<dbReference type="AlphaFoldDB" id="A0A072PF08"/>
<comment type="caution">
    <text evidence="2">The sequence shown here is derived from an EMBL/GenBank/DDBJ whole genome shotgun (WGS) entry which is preliminary data.</text>
</comment>
<dbReference type="InterPro" id="IPR021858">
    <property type="entry name" value="Fun_TF"/>
</dbReference>
<keyword evidence="3" id="KW-1185">Reference proteome</keyword>